<protein>
    <submittedName>
        <fullName evidence="16">Lutropin-choriogonadotropic hormone receptor-like</fullName>
    </submittedName>
</protein>
<feature type="transmembrane region" description="Helical" evidence="13">
    <location>
        <begin position="430"/>
        <end position="454"/>
    </location>
</feature>
<evidence type="ECO:0000256" key="5">
    <source>
        <dbReference type="ARBA" id="ARBA00022692"/>
    </source>
</evidence>
<comment type="subcellular location">
    <subcellularLocation>
        <location evidence="1">Cell membrane</location>
        <topology evidence="1">Multi-pass membrane protein</topology>
    </subcellularLocation>
</comment>
<dbReference type="PRINTS" id="PR00237">
    <property type="entry name" value="GPCRRHODOPSN"/>
</dbReference>
<keyword evidence="8" id="KW-0297">G-protein coupled receptor</keyword>
<feature type="transmembrane region" description="Helical" evidence="13">
    <location>
        <begin position="514"/>
        <end position="540"/>
    </location>
</feature>
<feature type="transmembrane region" description="Helical" evidence="13">
    <location>
        <begin position="561"/>
        <end position="583"/>
    </location>
</feature>
<feature type="region of interest" description="Disordered" evidence="12">
    <location>
        <begin position="792"/>
        <end position="814"/>
    </location>
</feature>
<reference evidence="16" key="1">
    <citation type="submission" date="2025-08" db="UniProtKB">
        <authorList>
            <consortium name="RefSeq"/>
        </authorList>
    </citation>
    <scope>IDENTIFICATION</scope>
    <source>
        <tissue evidence="16">Muscle</tissue>
    </source>
</reference>
<dbReference type="PROSITE" id="PS00237">
    <property type="entry name" value="G_PROTEIN_RECEP_F1_1"/>
    <property type="match status" value="1"/>
</dbReference>
<keyword evidence="3" id="KW-1003">Cell membrane</keyword>
<feature type="transmembrane region" description="Helical" evidence="13">
    <location>
        <begin position="353"/>
        <end position="373"/>
    </location>
</feature>
<keyword evidence="10" id="KW-0675">Receptor</keyword>
<evidence type="ECO:0000313" key="16">
    <source>
        <dbReference type="RefSeq" id="XP_013780200.1"/>
    </source>
</evidence>
<dbReference type="PANTHER" id="PTHR24372:SF74">
    <property type="entry name" value="LP13728P"/>
    <property type="match status" value="1"/>
</dbReference>
<dbReference type="InterPro" id="IPR032675">
    <property type="entry name" value="LRR_dom_sf"/>
</dbReference>
<feature type="transmembrane region" description="Helical" evidence="13">
    <location>
        <begin position="595"/>
        <end position="615"/>
    </location>
</feature>
<feature type="transmembrane region" description="Helical" evidence="13">
    <location>
        <begin position="475"/>
        <end position="494"/>
    </location>
</feature>
<name>A0ABM1BE81_LIMPO</name>
<dbReference type="SUPFAM" id="SSF52058">
    <property type="entry name" value="L domain-like"/>
    <property type="match status" value="1"/>
</dbReference>
<dbReference type="Gene3D" id="3.80.10.10">
    <property type="entry name" value="Ribonuclease Inhibitor"/>
    <property type="match status" value="1"/>
</dbReference>
<evidence type="ECO:0000256" key="7">
    <source>
        <dbReference type="ARBA" id="ARBA00022989"/>
    </source>
</evidence>
<dbReference type="InterPro" id="IPR000276">
    <property type="entry name" value="GPCR_Rhodpsn"/>
</dbReference>
<comment type="similarity">
    <text evidence="2">Belongs to the G-protein coupled receptor 1 family.</text>
</comment>
<dbReference type="Gene3D" id="1.20.1070.10">
    <property type="entry name" value="Rhodopsin 7-helix transmembrane proteins"/>
    <property type="match status" value="1"/>
</dbReference>
<keyword evidence="9 13" id="KW-0472">Membrane</keyword>
<keyword evidence="7 13" id="KW-1133">Transmembrane helix</keyword>
<gene>
    <name evidence="16" type="primary">LOC106464592</name>
</gene>
<evidence type="ECO:0000256" key="11">
    <source>
        <dbReference type="ARBA" id="ARBA00023224"/>
    </source>
</evidence>
<evidence type="ECO:0000313" key="15">
    <source>
        <dbReference type="Proteomes" id="UP000694941"/>
    </source>
</evidence>
<keyword evidence="11" id="KW-0807">Transducer</keyword>
<feature type="domain" description="G-protein coupled receptors family 1 profile" evidence="14">
    <location>
        <begin position="365"/>
        <end position="612"/>
    </location>
</feature>
<accession>A0ABM1BE81</accession>
<keyword evidence="5 13" id="KW-0812">Transmembrane</keyword>
<evidence type="ECO:0000256" key="2">
    <source>
        <dbReference type="ARBA" id="ARBA00010663"/>
    </source>
</evidence>
<evidence type="ECO:0000259" key="14">
    <source>
        <dbReference type="PROSITE" id="PS50262"/>
    </source>
</evidence>
<dbReference type="GeneID" id="106464592"/>
<sequence length="814" mass="92111">MADFDSNRIKRLPTGSVKIKAEILNLDYNMIEEVEDNAFDGAEIAEISLKGNRNFTKIGEEAFTGLKNLRKLDLSETSISKLPIKGLSEIEVLKLVDTFSLKVFPSVYHFKYIKEAYLTYPYHCCAFKFPATHDPEQHANLKEFNEEMEKTFCANVTTPVPAATSTVPSSFIEPSTDTQPKQEDFIYNIYGNFKKITSLLQHQYSMRKLNKNWNIYGIQDRGYFIGTIEPFKNAQVYEREEKIDFGHLVYSPSPQDNSSQSWNQVRTLALGHVPGPHRPQSGFGRLGENEENPPHKFIPDGTFHVNTASFDPQNPVKYYCGNFPKNYREVKCYPAPDAFNPCEDVMGNVGLRIAVWFVVVAAMLGNLAVMVVLMSSRFSMSVSKFLMCNLATADFCMGLYLFIIAVVDLHTIEVYFNYAIDWQHGVGCNIAGFLTVFASELSIFTLTVITLERWYAITYAIHLNKRLKLGTAKKIMVCGWIYAITMATFPIVGISGYTKTSICLPMENKDADDLAYLITLLSINGLAFLLICACYAKMYLSITRQQSKATTNDTTVAKRMAMLVFTDFACWAPIAFFGLTAVAGYPLINVTNSKILLVFFYPLNSCANPFLYAILTKQYRRDFFILISRYGFCTKRAMKYKRTYSCNTHNRRTSSRLHHRGSLLTQVSFENARNKIKHNLDYDDRIKSISSTIDVMPDFNPNYQNVRPEGNARKVRKLSIVCEGGFLSSDDEESSSPMHKGSPHPIKNSYTKLNISSLEQEEILRRALGEDVGSLQRKASPDAEMLLWCSPSSSSQADINGYSKSSQRTIDTEM</sequence>
<organism evidence="15 16">
    <name type="scientific">Limulus polyphemus</name>
    <name type="common">Atlantic horseshoe crab</name>
    <dbReference type="NCBI Taxonomy" id="6850"/>
    <lineage>
        <taxon>Eukaryota</taxon>
        <taxon>Metazoa</taxon>
        <taxon>Ecdysozoa</taxon>
        <taxon>Arthropoda</taxon>
        <taxon>Chelicerata</taxon>
        <taxon>Merostomata</taxon>
        <taxon>Xiphosura</taxon>
        <taxon>Limulidae</taxon>
        <taxon>Limulus</taxon>
    </lineage>
</organism>
<evidence type="ECO:0000256" key="3">
    <source>
        <dbReference type="ARBA" id="ARBA00022475"/>
    </source>
</evidence>
<proteinExistence type="inferred from homology"/>
<evidence type="ECO:0000256" key="13">
    <source>
        <dbReference type="SAM" id="Phobius"/>
    </source>
</evidence>
<evidence type="ECO:0000256" key="9">
    <source>
        <dbReference type="ARBA" id="ARBA00023136"/>
    </source>
</evidence>
<dbReference type="SUPFAM" id="SSF81321">
    <property type="entry name" value="Family A G protein-coupled receptor-like"/>
    <property type="match status" value="1"/>
</dbReference>
<dbReference type="PRINTS" id="PR00373">
    <property type="entry name" value="GLYCHORMONER"/>
</dbReference>
<dbReference type="PANTHER" id="PTHR24372">
    <property type="entry name" value="GLYCOPROTEIN HORMONE RECEPTOR"/>
    <property type="match status" value="1"/>
</dbReference>
<evidence type="ECO:0000256" key="6">
    <source>
        <dbReference type="ARBA" id="ARBA00022737"/>
    </source>
</evidence>
<evidence type="ECO:0000256" key="1">
    <source>
        <dbReference type="ARBA" id="ARBA00004651"/>
    </source>
</evidence>
<dbReference type="RefSeq" id="XP_013780200.1">
    <property type="nucleotide sequence ID" value="XM_013924746.2"/>
</dbReference>
<dbReference type="InterPro" id="IPR001611">
    <property type="entry name" value="Leu-rich_rpt"/>
</dbReference>
<feature type="transmembrane region" description="Helical" evidence="13">
    <location>
        <begin position="385"/>
        <end position="410"/>
    </location>
</feature>
<keyword evidence="15" id="KW-1185">Reference proteome</keyword>
<dbReference type="InterPro" id="IPR002131">
    <property type="entry name" value="Gphrmn_rcpt_fam"/>
</dbReference>
<dbReference type="Pfam" id="PF00001">
    <property type="entry name" value="7tm_1"/>
    <property type="match status" value="1"/>
</dbReference>
<dbReference type="PROSITE" id="PS50262">
    <property type="entry name" value="G_PROTEIN_RECEP_F1_2"/>
    <property type="match status" value="1"/>
</dbReference>
<dbReference type="InterPro" id="IPR017452">
    <property type="entry name" value="GPCR_Rhodpsn_7TM"/>
</dbReference>
<evidence type="ECO:0000256" key="8">
    <source>
        <dbReference type="ARBA" id="ARBA00023040"/>
    </source>
</evidence>
<evidence type="ECO:0000256" key="12">
    <source>
        <dbReference type="SAM" id="MobiDB-lite"/>
    </source>
</evidence>
<dbReference type="CDD" id="cd15136">
    <property type="entry name" value="7tmA_Glyco_hormone_R"/>
    <property type="match status" value="1"/>
</dbReference>
<keyword evidence="6" id="KW-0677">Repeat</keyword>
<dbReference type="Proteomes" id="UP000694941">
    <property type="component" value="Unplaced"/>
</dbReference>
<evidence type="ECO:0000256" key="4">
    <source>
        <dbReference type="ARBA" id="ARBA00022614"/>
    </source>
</evidence>
<feature type="region of interest" description="Disordered" evidence="12">
    <location>
        <begin position="729"/>
        <end position="749"/>
    </location>
</feature>
<keyword evidence="4" id="KW-0433">Leucine-rich repeat</keyword>
<dbReference type="Pfam" id="PF13855">
    <property type="entry name" value="LRR_8"/>
    <property type="match status" value="1"/>
</dbReference>
<evidence type="ECO:0000256" key="10">
    <source>
        <dbReference type="ARBA" id="ARBA00023170"/>
    </source>
</evidence>